<keyword evidence="6" id="KW-1185">Reference proteome</keyword>
<evidence type="ECO:0000313" key="6">
    <source>
        <dbReference type="Proteomes" id="UP000225706"/>
    </source>
</evidence>
<dbReference type="PROSITE" id="PS50105">
    <property type="entry name" value="SAM_DOMAIN"/>
    <property type="match status" value="1"/>
</dbReference>
<feature type="compositionally biased region" description="Polar residues" evidence="3">
    <location>
        <begin position="321"/>
        <end position="336"/>
    </location>
</feature>
<accession>A0A2B4RWP5</accession>
<dbReference type="PANTHER" id="PTHR14454">
    <property type="entry name" value="GRB2-ASSOCIATED AND REGULATOR OF MAPK PROTEIN FAMILY MEMBER"/>
    <property type="match status" value="1"/>
</dbReference>
<dbReference type="Proteomes" id="UP000225706">
    <property type="component" value="Unassembled WGS sequence"/>
</dbReference>
<dbReference type="Pfam" id="PF07647">
    <property type="entry name" value="SAM_2"/>
    <property type="match status" value="1"/>
</dbReference>
<dbReference type="InterPro" id="IPR001660">
    <property type="entry name" value="SAM"/>
</dbReference>
<dbReference type="InterPro" id="IPR013761">
    <property type="entry name" value="SAM/pointed_sf"/>
</dbReference>
<dbReference type="SMART" id="SM00454">
    <property type="entry name" value="SAM"/>
    <property type="match status" value="1"/>
</dbReference>
<evidence type="ECO:0000256" key="2">
    <source>
        <dbReference type="ARBA" id="ARBA00022553"/>
    </source>
</evidence>
<protein>
    <submittedName>
        <fullName evidence="5">GRB2-associated and regulator of MAPK protein</fullName>
    </submittedName>
</protein>
<organism evidence="5 6">
    <name type="scientific">Stylophora pistillata</name>
    <name type="common">Smooth cauliflower coral</name>
    <dbReference type="NCBI Taxonomy" id="50429"/>
    <lineage>
        <taxon>Eukaryota</taxon>
        <taxon>Metazoa</taxon>
        <taxon>Cnidaria</taxon>
        <taxon>Anthozoa</taxon>
        <taxon>Hexacorallia</taxon>
        <taxon>Scleractinia</taxon>
        <taxon>Astrocoeniina</taxon>
        <taxon>Pocilloporidae</taxon>
        <taxon>Stylophora</taxon>
    </lineage>
</organism>
<dbReference type="InterPro" id="IPR052281">
    <property type="entry name" value="GAREM"/>
</dbReference>
<sequence>MTTERVIDPHLENLIWSDIEYNLCEFVDRFPLPQIVKVQEGYYGPTEDSCIGAEQILTLHCVKTTEKVLARDRKKRELHIPLNCSQKVELRPAEFRGIYETVEEISRIPARFVRVTQGYYLEEEAVSLNPGDKLEVIRVEQGLGGKDDGVVFLTEERNPIRLPFSVSAGFQSLLDGREYYLKELMMSSFKLPVYFQFTEPPSITRRSSEGVFNTSLGVLSFEKVYQDSTVICTTKEGSVRTVVSCPKNLPVTINVARGALSDDKDYVRICRLFHDGVSLLKIENMEIQNIYASRNTIREYEYIVDDLSPPPPVPPRESAEDSSLSSCQVPEASNSDSGDDSHDYTYIDEPVTDKSTPFQKPKPNGVIHVVSGGKDSAEMVNLDKNLDEAAINHDDEDDDYENVDENYPAPVVKGGEPTTKNEPVKPPRKSKEAAKQNPDENKPEVKKVPPAIKPKPPSIKAKPMWKQNEKEKPFVVPDDLSRMSIKEVSQFLRHFGFESFLKVFAENDVDGDLLVNLTDEELKALGLNAFQCKKISRLVDGWRPKKFPGTDKESVEQFIVSVGDYFFYSHVLDV</sequence>
<feature type="region of interest" description="Disordered" evidence="3">
    <location>
        <begin position="393"/>
        <end position="468"/>
    </location>
</feature>
<evidence type="ECO:0000313" key="5">
    <source>
        <dbReference type="EMBL" id="PFX20665.1"/>
    </source>
</evidence>
<gene>
    <name evidence="5" type="primary">GAREM</name>
    <name evidence="5" type="ORF">AWC38_SpisGene14879</name>
</gene>
<reference evidence="6" key="1">
    <citation type="journal article" date="2017" name="bioRxiv">
        <title>Comparative analysis of the genomes of Stylophora pistillata and Acropora digitifera provides evidence for extensive differences between species of corals.</title>
        <authorList>
            <person name="Voolstra C.R."/>
            <person name="Li Y."/>
            <person name="Liew Y.J."/>
            <person name="Baumgarten S."/>
            <person name="Zoccola D."/>
            <person name="Flot J.-F."/>
            <person name="Tambutte S."/>
            <person name="Allemand D."/>
            <person name="Aranda M."/>
        </authorList>
    </citation>
    <scope>NUCLEOTIDE SEQUENCE [LARGE SCALE GENOMIC DNA]</scope>
</reference>
<dbReference type="InterPro" id="IPR025946">
    <property type="entry name" value="CABIT_dom"/>
</dbReference>
<feature type="compositionally biased region" description="Basic and acidic residues" evidence="3">
    <location>
        <begin position="422"/>
        <end position="447"/>
    </location>
</feature>
<evidence type="ECO:0000256" key="1">
    <source>
        <dbReference type="ARBA" id="ARBA00006392"/>
    </source>
</evidence>
<evidence type="ECO:0000256" key="3">
    <source>
        <dbReference type="SAM" id="MobiDB-lite"/>
    </source>
</evidence>
<feature type="region of interest" description="Disordered" evidence="3">
    <location>
        <begin position="305"/>
        <end position="370"/>
    </location>
</feature>
<comment type="similarity">
    <text evidence="1">Belongs to the GAREM family.</text>
</comment>
<proteinExistence type="inferred from homology"/>
<dbReference type="SUPFAM" id="SSF47769">
    <property type="entry name" value="SAM/Pointed domain"/>
    <property type="match status" value="1"/>
</dbReference>
<feature type="compositionally biased region" description="Acidic residues" evidence="3">
    <location>
        <begin position="394"/>
        <end position="404"/>
    </location>
</feature>
<dbReference type="CDD" id="cd09487">
    <property type="entry name" value="SAM_superfamily"/>
    <property type="match status" value="1"/>
</dbReference>
<name>A0A2B4RWP5_STYPI</name>
<dbReference type="OrthoDB" id="6077228at2759"/>
<dbReference type="PANTHER" id="PTHR14454:SF11">
    <property type="entry name" value="SERRANO, ISOFORM F"/>
    <property type="match status" value="1"/>
</dbReference>
<dbReference type="Gene3D" id="1.10.150.50">
    <property type="entry name" value="Transcription Factor, Ets-1"/>
    <property type="match status" value="1"/>
</dbReference>
<comment type="caution">
    <text evidence="5">The sequence shown here is derived from an EMBL/GenBank/DDBJ whole genome shotgun (WGS) entry which is preliminary data.</text>
</comment>
<dbReference type="EMBL" id="LSMT01000308">
    <property type="protein sequence ID" value="PFX20665.1"/>
    <property type="molecule type" value="Genomic_DNA"/>
</dbReference>
<feature type="domain" description="SAM" evidence="4">
    <location>
        <begin position="483"/>
        <end position="528"/>
    </location>
</feature>
<keyword evidence="2" id="KW-0597">Phosphoprotein</keyword>
<dbReference type="Pfam" id="PF12736">
    <property type="entry name" value="CABIT"/>
    <property type="match status" value="1"/>
</dbReference>
<dbReference type="AlphaFoldDB" id="A0A2B4RWP5"/>
<evidence type="ECO:0000259" key="4">
    <source>
        <dbReference type="PROSITE" id="PS50105"/>
    </source>
</evidence>